<dbReference type="Pfam" id="PF06750">
    <property type="entry name" value="A24_N_bact"/>
    <property type="match status" value="1"/>
</dbReference>
<proteinExistence type="inferred from homology"/>
<feature type="domain" description="Prepilin type IV endopeptidase peptidase" evidence="8">
    <location>
        <begin position="79"/>
        <end position="180"/>
    </location>
</feature>
<protein>
    <submittedName>
        <fullName evidence="10">Uncharacterized protein</fullName>
    </submittedName>
</protein>
<feature type="domain" description="Prepilin peptidase A24 N-terminal" evidence="9">
    <location>
        <begin position="2"/>
        <end position="68"/>
    </location>
</feature>
<dbReference type="STRING" id="903983.BCR23_09770"/>
<evidence type="ECO:0000256" key="7">
    <source>
        <dbReference type="SAM" id="Phobius"/>
    </source>
</evidence>
<evidence type="ECO:0000256" key="1">
    <source>
        <dbReference type="ARBA" id="ARBA00004651"/>
    </source>
</evidence>
<organism evidence="10 11">
    <name type="scientific">Enterococcus quebecensis</name>
    <dbReference type="NCBI Taxonomy" id="903983"/>
    <lineage>
        <taxon>Bacteria</taxon>
        <taxon>Bacillati</taxon>
        <taxon>Bacillota</taxon>
        <taxon>Bacilli</taxon>
        <taxon>Lactobacillales</taxon>
        <taxon>Enterococcaceae</taxon>
        <taxon>Enterococcus</taxon>
    </lineage>
</organism>
<keyword evidence="6 7" id="KW-0472">Membrane</keyword>
<evidence type="ECO:0000256" key="2">
    <source>
        <dbReference type="ARBA" id="ARBA00005801"/>
    </source>
</evidence>
<evidence type="ECO:0000256" key="5">
    <source>
        <dbReference type="ARBA" id="ARBA00022989"/>
    </source>
</evidence>
<dbReference type="InterPro" id="IPR000045">
    <property type="entry name" value="Prepilin_IV_endopep_pep"/>
</dbReference>
<dbReference type="Pfam" id="PF01478">
    <property type="entry name" value="Peptidase_A24"/>
    <property type="match status" value="1"/>
</dbReference>
<reference evidence="11" key="1">
    <citation type="submission" date="2016-09" db="EMBL/GenBank/DDBJ databases">
        <authorList>
            <person name="Gulvik C.A."/>
        </authorList>
    </citation>
    <scope>NUCLEOTIDE SEQUENCE [LARGE SCALE GENOMIC DNA]</scope>
    <source>
        <strain evidence="11">LMG 26306</strain>
    </source>
</reference>
<comment type="caution">
    <text evidence="10">The sequence shown here is derived from an EMBL/GenBank/DDBJ whole genome shotgun (WGS) entry which is preliminary data.</text>
</comment>
<dbReference type="GO" id="GO:0004190">
    <property type="term" value="F:aspartic-type endopeptidase activity"/>
    <property type="evidence" value="ECO:0007669"/>
    <property type="project" value="InterPro"/>
</dbReference>
<dbReference type="EMBL" id="MIKB01000016">
    <property type="protein sequence ID" value="OEG15351.1"/>
    <property type="molecule type" value="Genomic_DNA"/>
</dbReference>
<feature type="transmembrane region" description="Helical" evidence="7">
    <location>
        <begin position="164"/>
        <end position="186"/>
    </location>
</feature>
<dbReference type="PANTHER" id="PTHR30487:SF0">
    <property type="entry name" value="PREPILIN LEADER PEPTIDASE_N-METHYLTRANSFERASE-RELATED"/>
    <property type="match status" value="1"/>
</dbReference>
<feature type="transmembrane region" description="Helical" evidence="7">
    <location>
        <begin position="192"/>
        <end position="209"/>
    </location>
</feature>
<feature type="transmembrane region" description="Helical" evidence="7">
    <location>
        <begin position="102"/>
        <end position="123"/>
    </location>
</feature>
<name>A0A1E5GRK4_9ENTE</name>
<dbReference type="GO" id="GO:0005886">
    <property type="term" value="C:plasma membrane"/>
    <property type="evidence" value="ECO:0007669"/>
    <property type="project" value="UniProtKB-SubCell"/>
</dbReference>
<keyword evidence="4 7" id="KW-0812">Transmembrane</keyword>
<dbReference type="InterPro" id="IPR010627">
    <property type="entry name" value="Prepilin_pept_A24_N"/>
</dbReference>
<evidence type="ECO:0000259" key="9">
    <source>
        <dbReference type="Pfam" id="PF06750"/>
    </source>
</evidence>
<feature type="transmembrane region" description="Helical" evidence="7">
    <location>
        <begin position="76"/>
        <end position="95"/>
    </location>
</feature>
<comment type="subcellular location">
    <subcellularLocation>
        <location evidence="1">Cell membrane</location>
        <topology evidence="1">Multi-pass membrane protein</topology>
    </subcellularLocation>
</comment>
<dbReference type="AlphaFoldDB" id="A0A1E5GRK4"/>
<evidence type="ECO:0000256" key="3">
    <source>
        <dbReference type="ARBA" id="ARBA00022475"/>
    </source>
</evidence>
<gene>
    <name evidence="10" type="ORF">BCR23_09770</name>
</gene>
<accession>A0A1E5GRK4</accession>
<evidence type="ECO:0000259" key="8">
    <source>
        <dbReference type="Pfam" id="PF01478"/>
    </source>
</evidence>
<keyword evidence="11" id="KW-1185">Reference proteome</keyword>
<keyword evidence="3" id="KW-1003">Cell membrane</keyword>
<dbReference type="Proteomes" id="UP000094764">
    <property type="component" value="Unassembled WGS sequence"/>
</dbReference>
<evidence type="ECO:0000256" key="4">
    <source>
        <dbReference type="ARBA" id="ARBA00022692"/>
    </source>
</evidence>
<dbReference type="GO" id="GO:0006465">
    <property type="term" value="P:signal peptide processing"/>
    <property type="evidence" value="ECO:0007669"/>
    <property type="project" value="TreeGrafter"/>
</dbReference>
<comment type="similarity">
    <text evidence="2">Belongs to the peptidase A24 family.</text>
</comment>
<evidence type="ECO:0000313" key="10">
    <source>
        <dbReference type="EMBL" id="OEG15351.1"/>
    </source>
</evidence>
<feature type="transmembrane region" description="Helical" evidence="7">
    <location>
        <begin position="53"/>
        <end position="70"/>
    </location>
</feature>
<dbReference type="InterPro" id="IPR050882">
    <property type="entry name" value="Prepilin_peptidase/N-MTase"/>
</dbReference>
<dbReference type="PANTHER" id="PTHR30487">
    <property type="entry name" value="TYPE 4 PREPILIN-LIKE PROTEINS LEADER PEPTIDE-PROCESSING ENZYME"/>
    <property type="match status" value="1"/>
</dbReference>
<evidence type="ECO:0000256" key="6">
    <source>
        <dbReference type="ARBA" id="ARBA00023136"/>
    </source>
</evidence>
<sequence>MAERVPLRKSILTPASQCSYCKTKLLFFELIPIIAILLLRFRCRHCKHKLSVSYFFSELICGFLFTITSFNDANSMYILFFLLTAFTLTLTDIFYLIVEPKIFYPFAVLVCLAHYSLGLPIHLFTGTFLFVSLFSFNFILPNSIGGGDILLVTLWGILLGNTSLIILLFVSSSSALLFLIFFRFIFGKKIQQLPFVPFLSFGLFFVLFCI</sequence>
<feature type="transmembrane region" description="Helical" evidence="7">
    <location>
        <begin position="129"/>
        <end position="157"/>
    </location>
</feature>
<evidence type="ECO:0000313" key="11">
    <source>
        <dbReference type="Proteomes" id="UP000094764"/>
    </source>
</evidence>
<keyword evidence="5 7" id="KW-1133">Transmembrane helix</keyword>